<proteinExistence type="predicted"/>
<evidence type="ECO:0000256" key="1">
    <source>
        <dbReference type="ARBA" id="ARBA00022801"/>
    </source>
</evidence>
<sequence>MSETPPPVGELLRRTDPDRLVEVIEDHVKKYYGAYRADALLADYQIAGLWPLLHGTHSVAGSLRDRSAAARSFSSQRVVIERLPTGSGVRVLLPLSVWGERIGVLLIDSVSGLDDDQLGELSGLADELAVALLNADRITDRYRRARRTRRLTMAAEMQWEMLPGRALSGPNFTLAGQLEPAYAVCGDHFDWSLTDHRLTITALNGYGQGMDATLLTLLAVNAMRNARRSGGNLVEQAELASEALFSRHAGRAHTATLLLEVNLDTGLVLAIDGGSPRALRLRSGQTTPIGLEQQLPLGMFDDTRYEIQRFTLEPADRLFIISDGVHAATPGDQAPFGDRHLHRVIRSTRLQPPTEAVGSVMRGLHDYHEGDELVDDAVVLCLDWHGQSGDGRQVP</sequence>
<evidence type="ECO:0000259" key="2">
    <source>
        <dbReference type="SMART" id="SM00331"/>
    </source>
</evidence>
<dbReference type="EMBL" id="BONZ01000095">
    <property type="protein sequence ID" value="GIH20399.1"/>
    <property type="molecule type" value="Genomic_DNA"/>
</dbReference>
<dbReference type="PANTHER" id="PTHR43156">
    <property type="entry name" value="STAGE II SPORULATION PROTEIN E-RELATED"/>
    <property type="match status" value="1"/>
</dbReference>
<feature type="domain" description="PPM-type phosphatase" evidence="2">
    <location>
        <begin position="169"/>
        <end position="384"/>
    </location>
</feature>
<dbReference type="GO" id="GO:0016791">
    <property type="term" value="F:phosphatase activity"/>
    <property type="evidence" value="ECO:0007669"/>
    <property type="project" value="TreeGrafter"/>
</dbReference>
<dbReference type="InterPro" id="IPR029016">
    <property type="entry name" value="GAF-like_dom_sf"/>
</dbReference>
<dbReference type="Proteomes" id="UP000642748">
    <property type="component" value="Unassembled WGS sequence"/>
</dbReference>
<dbReference type="InterPro" id="IPR001932">
    <property type="entry name" value="PPM-type_phosphatase-like_dom"/>
</dbReference>
<organism evidence="3 4">
    <name type="scientific">Rugosimonospora africana</name>
    <dbReference type="NCBI Taxonomy" id="556532"/>
    <lineage>
        <taxon>Bacteria</taxon>
        <taxon>Bacillati</taxon>
        <taxon>Actinomycetota</taxon>
        <taxon>Actinomycetes</taxon>
        <taxon>Micromonosporales</taxon>
        <taxon>Micromonosporaceae</taxon>
        <taxon>Rugosimonospora</taxon>
    </lineage>
</organism>
<dbReference type="Gene3D" id="3.60.40.10">
    <property type="entry name" value="PPM-type phosphatase domain"/>
    <property type="match status" value="1"/>
</dbReference>
<dbReference type="Gene3D" id="3.30.450.40">
    <property type="match status" value="1"/>
</dbReference>
<dbReference type="InterPro" id="IPR052016">
    <property type="entry name" value="Bact_Sigma-Reg"/>
</dbReference>
<evidence type="ECO:0000313" key="3">
    <source>
        <dbReference type="EMBL" id="GIH20399.1"/>
    </source>
</evidence>
<dbReference type="SUPFAM" id="SSF55781">
    <property type="entry name" value="GAF domain-like"/>
    <property type="match status" value="1"/>
</dbReference>
<dbReference type="SUPFAM" id="SSF81606">
    <property type="entry name" value="PP2C-like"/>
    <property type="match status" value="1"/>
</dbReference>
<dbReference type="InterPro" id="IPR036457">
    <property type="entry name" value="PPM-type-like_dom_sf"/>
</dbReference>
<dbReference type="Pfam" id="PF07228">
    <property type="entry name" value="SpoIIE"/>
    <property type="match status" value="1"/>
</dbReference>
<protein>
    <submittedName>
        <fullName evidence="3">Phosphatase</fullName>
    </submittedName>
</protein>
<comment type="caution">
    <text evidence="3">The sequence shown here is derived from an EMBL/GenBank/DDBJ whole genome shotgun (WGS) entry which is preliminary data.</text>
</comment>
<dbReference type="PANTHER" id="PTHR43156:SF2">
    <property type="entry name" value="STAGE II SPORULATION PROTEIN E"/>
    <property type="match status" value="1"/>
</dbReference>
<evidence type="ECO:0000313" key="4">
    <source>
        <dbReference type="Proteomes" id="UP000642748"/>
    </source>
</evidence>
<dbReference type="SMART" id="SM00331">
    <property type="entry name" value="PP2C_SIG"/>
    <property type="match status" value="1"/>
</dbReference>
<dbReference type="RefSeq" id="WP_203923825.1">
    <property type="nucleotide sequence ID" value="NZ_BONZ01000095.1"/>
</dbReference>
<name>A0A8J3R261_9ACTN</name>
<keyword evidence="1" id="KW-0378">Hydrolase</keyword>
<accession>A0A8J3R261</accession>
<dbReference type="AlphaFoldDB" id="A0A8J3R261"/>
<reference evidence="3" key="1">
    <citation type="submission" date="2021-01" db="EMBL/GenBank/DDBJ databases">
        <title>Whole genome shotgun sequence of Rugosimonospora africana NBRC 104875.</title>
        <authorList>
            <person name="Komaki H."/>
            <person name="Tamura T."/>
        </authorList>
    </citation>
    <scope>NUCLEOTIDE SEQUENCE</scope>
    <source>
        <strain evidence="3">NBRC 104875</strain>
    </source>
</reference>
<gene>
    <name evidence="3" type="ORF">Raf01_85710</name>
</gene>
<keyword evidence="4" id="KW-1185">Reference proteome</keyword>